<reference evidence="1 2" key="1">
    <citation type="journal article" date="2013" name="Genome Announc.">
        <title>Draft Genome Sequence of Shewanella decolorationis S12, a Dye-Degrading Bacterium Isolated from a Wastewater Treatment Plant.</title>
        <authorList>
            <person name="Xu M."/>
            <person name="Fang Y."/>
            <person name="Liu J."/>
            <person name="Chen X."/>
            <person name="Sun G."/>
            <person name="Guo J."/>
            <person name="Hua Z."/>
            <person name="Tu Q."/>
            <person name="Wu L."/>
            <person name="Zhou J."/>
            <person name="Liu X."/>
        </authorList>
    </citation>
    <scope>NUCLEOTIDE SEQUENCE [LARGE SCALE GENOMIC DNA]</scope>
    <source>
        <strain evidence="1 2">S12</strain>
    </source>
</reference>
<dbReference type="EMBL" id="AXZL01000072">
    <property type="protein sequence ID" value="ESE40355.1"/>
    <property type="molecule type" value="Genomic_DNA"/>
</dbReference>
<organism evidence="1 2">
    <name type="scientific">Shewanella decolorationis S12</name>
    <dbReference type="NCBI Taxonomy" id="1353536"/>
    <lineage>
        <taxon>Bacteria</taxon>
        <taxon>Pseudomonadati</taxon>
        <taxon>Pseudomonadota</taxon>
        <taxon>Gammaproteobacteria</taxon>
        <taxon>Alteromonadales</taxon>
        <taxon>Shewanellaceae</taxon>
        <taxon>Shewanella</taxon>
    </lineage>
</organism>
<comment type="caution">
    <text evidence="1">The sequence shown here is derived from an EMBL/GenBank/DDBJ whole genome shotgun (WGS) entry which is preliminary data.</text>
</comment>
<dbReference type="Proteomes" id="UP000017548">
    <property type="component" value="Unassembled WGS sequence"/>
</dbReference>
<name>A0ABN0PJX9_9GAMM</name>
<evidence type="ECO:0000313" key="2">
    <source>
        <dbReference type="Proteomes" id="UP000017548"/>
    </source>
</evidence>
<keyword evidence="2" id="KW-1185">Reference proteome</keyword>
<protein>
    <recommendedName>
        <fullName evidence="3">Apea-like HEPN domain-containing protein</fullName>
    </recommendedName>
</protein>
<evidence type="ECO:0008006" key="3">
    <source>
        <dbReference type="Google" id="ProtNLM"/>
    </source>
</evidence>
<gene>
    <name evidence="1" type="ORF">SHD_3107</name>
</gene>
<evidence type="ECO:0000313" key="1">
    <source>
        <dbReference type="EMBL" id="ESE40355.1"/>
    </source>
</evidence>
<proteinExistence type="predicted"/>
<accession>A0ABN0PJX9</accession>
<sequence length="234" mass="27220">MVYILNEFSLLRKILKGQIAMDFVQLKNQQRILREQSPTNLNLRVHRALSWLQRAEMADDDDGRFIFLWIAFNAAYATEIDERFKLSEQESFKGFLEKLCELDKQKQIDLLVWREFSGSIRILLDTPFVLQSFWDFHSGKITEDKWKERLLQGKKMASHALSSGNTPILLGVIFNRLYTMRNQLIHGGATWNSSVNRKQLKDSASLLSKLVPLIIEIMMTHPETLWGDACYPVV</sequence>